<dbReference type="Pfam" id="PF14087">
    <property type="entry name" value="DUF4267"/>
    <property type="match status" value="1"/>
</dbReference>
<evidence type="ECO:0000313" key="2">
    <source>
        <dbReference type="EMBL" id="KAK8079316.1"/>
    </source>
</evidence>
<gene>
    <name evidence="2" type="ORF">PG994_003123</name>
</gene>
<sequence length="128" mass="13621">MPPPQVWSNAGCVLSLAPMAFGLPALFTPEKALAGYGLPLGKTPQDQALARGVFRMYGVRNVVISLTLLTAWYRGHRETQGVGLMLGALMALVDGLVFKDILGGGEWEHWGFLPFLVGIGAGVLGWLG</sequence>
<reference evidence="2 3" key="1">
    <citation type="submission" date="2023-01" db="EMBL/GenBank/DDBJ databases">
        <title>Analysis of 21 Apiospora genomes using comparative genomics revels a genus with tremendous synthesis potential of carbohydrate active enzymes and secondary metabolites.</title>
        <authorList>
            <person name="Sorensen T."/>
        </authorList>
    </citation>
    <scope>NUCLEOTIDE SEQUENCE [LARGE SCALE GENOMIC DNA]</scope>
    <source>
        <strain evidence="2 3">CBS 135458</strain>
    </source>
</reference>
<feature type="transmembrane region" description="Helical" evidence="1">
    <location>
        <begin position="6"/>
        <end position="27"/>
    </location>
</feature>
<keyword evidence="1" id="KW-1133">Transmembrane helix</keyword>
<comment type="caution">
    <text evidence="2">The sequence shown here is derived from an EMBL/GenBank/DDBJ whole genome shotgun (WGS) entry which is preliminary data.</text>
</comment>
<proteinExistence type="predicted"/>
<dbReference type="RefSeq" id="XP_066720387.1">
    <property type="nucleotide sequence ID" value="XM_066854532.1"/>
</dbReference>
<keyword evidence="1" id="KW-0472">Membrane</keyword>
<name>A0ABR1W758_9PEZI</name>
<protein>
    <recommendedName>
        <fullName evidence="4">DUF4267 domain-containing protein</fullName>
    </recommendedName>
</protein>
<evidence type="ECO:0000313" key="3">
    <source>
        <dbReference type="Proteomes" id="UP001480595"/>
    </source>
</evidence>
<dbReference type="InterPro" id="IPR025363">
    <property type="entry name" value="DUF4267"/>
</dbReference>
<keyword evidence="3" id="KW-1185">Reference proteome</keyword>
<feature type="transmembrane region" description="Helical" evidence="1">
    <location>
        <begin position="81"/>
        <end position="98"/>
    </location>
</feature>
<keyword evidence="1" id="KW-0812">Transmembrane</keyword>
<accession>A0ABR1W758</accession>
<dbReference type="EMBL" id="JAQQWL010000003">
    <property type="protein sequence ID" value="KAK8079316.1"/>
    <property type="molecule type" value="Genomic_DNA"/>
</dbReference>
<organism evidence="2 3">
    <name type="scientific">Apiospora phragmitis</name>
    <dbReference type="NCBI Taxonomy" id="2905665"/>
    <lineage>
        <taxon>Eukaryota</taxon>
        <taxon>Fungi</taxon>
        <taxon>Dikarya</taxon>
        <taxon>Ascomycota</taxon>
        <taxon>Pezizomycotina</taxon>
        <taxon>Sordariomycetes</taxon>
        <taxon>Xylariomycetidae</taxon>
        <taxon>Amphisphaeriales</taxon>
        <taxon>Apiosporaceae</taxon>
        <taxon>Apiospora</taxon>
    </lineage>
</organism>
<dbReference type="Proteomes" id="UP001480595">
    <property type="component" value="Unassembled WGS sequence"/>
</dbReference>
<dbReference type="GeneID" id="92087595"/>
<evidence type="ECO:0000256" key="1">
    <source>
        <dbReference type="SAM" id="Phobius"/>
    </source>
</evidence>
<feature type="transmembrane region" description="Helical" evidence="1">
    <location>
        <begin position="110"/>
        <end position="127"/>
    </location>
</feature>
<evidence type="ECO:0008006" key="4">
    <source>
        <dbReference type="Google" id="ProtNLM"/>
    </source>
</evidence>